<proteinExistence type="inferred from homology"/>
<dbReference type="NCBIfam" id="TIGR00149">
    <property type="entry name" value="TIGR00149_YjbQ"/>
    <property type="match status" value="1"/>
</dbReference>
<dbReference type="Pfam" id="PF01894">
    <property type="entry name" value="YjbQ"/>
    <property type="match status" value="1"/>
</dbReference>
<name>A0A662DHP5_UNCAE</name>
<protein>
    <submittedName>
        <fullName evidence="2">YjbQ family protein</fullName>
    </submittedName>
</protein>
<feature type="non-terminal residue" evidence="2">
    <location>
        <position position="131"/>
    </location>
</feature>
<sequence length="131" mass="14568">MVKTISISTTSRVEFLDITSKIEDIVEESGIRDGICYIFVPHTTAAVTINEGADPSVRRDIIAQLDKIVPPRGDYTHMEGNSPAHIKASLIGSSQIVFVQEGRISLGTWESIYFCEFDGPRTRRLIVKITE</sequence>
<dbReference type="EMBL" id="QMQB01000068">
    <property type="protein sequence ID" value="RLE13823.1"/>
    <property type="molecule type" value="Genomic_DNA"/>
</dbReference>
<dbReference type="PIRSF" id="PIRSF004681">
    <property type="entry name" value="UCP004681"/>
    <property type="match status" value="1"/>
</dbReference>
<accession>A0A662DHP5</accession>
<comment type="caution">
    <text evidence="2">The sequence shown here is derived from an EMBL/GenBank/DDBJ whole genome shotgun (WGS) entry which is preliminary data.</text>
</comment>
<evidence type="ECO:0000313" key="2">
    <source>
        <dbReference type="EMBL" id="RLE13823.1"/>
    </source>
</evidence>
<dbReference type="InterPro" id="IPR001602">
    <property type="entry name" value="UPF0047_YjbQ-like"/>
</dbReference>
<dbReference type="InterPro" id="IPR035917">
    <property type="entry name" value="YjbQ-like_sf"/>
</dbReference>
<dbReference type="SUPFAM" id="SSF111038">
    <property type="entry name" value="YjbQ-like"/>
    <property type="match status" value="1"/>
</dbReference>
<organism evidence="2 3">
    <name type="scientific">Aerophobetes bacterium</name>
    <dbReference type="NCBI Taxonomy" id="2030807"/>
    <lineage>
        <taxon>Bacteria</taxon>
        <taxon>Candidatus Aerophobota</taxon>
    </lineage>
</organism>
<gene>
    <name evidence="2" type="ORF">DRI96_02420</name>
</gene>
<reference evidence="2 3" key="1">
    <citation type="submission" date="2018-06" db="EMBL/GenBank/DDBJ databases">
        <title>Extensive metabolic versatility and redundancy in microbially diverse, dynamic hydrothermal sediments.</title>
        <authorList>
            <person name="Dombrowski N."/>
            <person name="Teske A."/>
            <person name="Baker B.J."/>
        </authorList>
    </citation>
    <scope>NUCLEOTIDE SEQUENCE [LARGE SCALE GENOMIC DNA]</scope>
    <source>
        <strain evidence="2">B19_G9</strain>
    </source>
</reference>
<dbReference type="Gene3D" id="2.60.120.460">
    <property type="entry name" value="YjbQ-like"/>
    <property type="match status" value="1"/>
</dbReference>
<comment type="similarity">
    <text evidence="1">Belongs to the UPF0047 family.</text>
</comment>
<dbReference type="AlphaFoldDB" id="A0A662DHP5"/>
<evidence type="ECO:0000256" key="1">
    <source>
        <dbReference type="ARBA" id="ARBA00005534"/>
    </source>
</evidence>
<dbReference type="PANTHER" id="PTHR30615:SF8">
    <property type="entry name" value="UPF0047 PROTEIN C4A8.02C"/>
    <property type="match status" value="1"/>
</dbReference>
<dbReference type="Proteomes" id="UP000267654">
    <property type="component" value="Unassembled WGS sequence"/>
</dbReference>
<evidence type="ECO:0000313" key="3">
    <source>
        <dbReference type="Proteomes" id="UP000267654"/>
    </source>
</evidence>
<dbReference type="PANTHER" id="PTHR30615">
    <property type="entry name" value="UNCHARACTERIZED PROTEIN YJBQ-RELATED"/>
    <property type="match status" value="1"/>
</dbReference>